<name>A0A645HBA4_9ZZZZ</name>
<dbReference type="PANTHER" id="PTHR48084">
    <property type="entry name" value="2-OXOGLUTARATE OXIDOREDUCTASE SUBUNIT KORB-RELATED"/>
    <property type="match status" value="1"/>
</dbReference>
<dbReference type="InterPro" id="IPR051457">
    <property type="entry name" value="2-oxoacid:Fd_oxidoreductase"/>
</dbReference>
<dbReference type="InterPro" id="IPR032686">
    <property type="entry name" value="PFO_beta_C"/>
</dbReference>
<sequence length="205" mass="22500">MANHRLHVIMIGGDGDIYGEGLNHFVAACRANHDLTVLIHDNQRYSLTTGQAAPTTAQGTKTKSTPAGVIEEAINPLALAITADAGLVARAYAGNLQEMKSIVQTALQHPGFSVVDILQPCPTFNVEHSYEWYQQNVQALPADYSATDRGQALLRALDESHFQVGVYYQNNRPAYHQEIAWLKEKTLLEQFPKQVNLSAALTGFL</sequence>
<proteinExistence type="predicted"/>
<dbReference type="Pfam" id="PF12367">
    <property type="entry name" value="PFO_beta_C"/>
    <property type="match status" value="1"/>
</dbReference>
<dbReference type="AlphaFoldDB" id="A0A645HBA4"/>
<dbReference type="Gene3D" id="3.40.50.970">
    <property type="match status" value="1"/>
</dbReference>
<feature type="domain" description="Pyruvate ferredoxin oxidoreductase beta subunit C-terminal" evidence="3">
    <location>
        <begin position="121"/>
        <end position="183"/>
    </location>
</feature>
<comment type="caution">
    <text evidence="4">The sequence shown here is derived from an EMBL/GenBank/DDBJ whole genome shotgun (WGS) entry which is preliminary data.</text>
</comment>
<accession>A0A645HBA4</accession>
<gene>
    <name evidence="4" type="ORF">SDC9_183816</name>
</gene>
<reference evidence="4" key="1">
    <citation type="submission" date="2019-08" db="EMBL/GenBank/DDBJ databases">
        <authorList>
            <person name="Kucharzyk K."/>
            <person name="Murdoch R.W."/>
            <person name="Higgins S."/>
            <person name="Loffler F."/>
        </authorList>
    </citation>
    <scope>NUCLEOTIDE SEQUENCE</scope>
</reference>
<keyword evidence="1" id="KW-0560">Oxidoreductase</keyword>
<dbReference type="InterPro" id="IPR011766">
    <property type="entry name" value="TPP_enzyme_TPP-bd"/>
</dbReference>
<evidence type="ECO:0008006" key="5">
    <source>
        <dbReference type="Google" id="ProtNLM"/>
    </source>
</evidence>
<evidence type="ECO:0000256" key="1">
    <source>
        <dbReference type="ARBA" id="ARBA00023002"/>
    </source>
</evidence>
<dbReference type="Pfam" id="PF02775">
    <property type="entry name" value="TPP_enzyme_C"/>
    <property type="match status" value="1"/>
</dbReference>
<feature type="domain" description="Thiamine pyrophosphate enzyme TPP-binding" evidence="2">
    <location>
        <begin position="4"/>
        <end position="117"/>
    </location>
</feature>
<dbReference type="EMBL" id="VSSQ01090358">
    <property type="protein sequence ID" value="MPN36307.1"/>
    <property type="molecule type" value="Genomic_DNA"/>
</dbReference>
<organism evidence="4">
    <name type="scientific">bioreactor metagenome</name>
    <dbReference type="NCBI Taxonomy" id="1076179"/>
    <lineage>
        <taxon>unclassified sequences</taxon>
        <taxon>metagenomes</taxon>
        <taxon>ecological metagenomes</taxon>
    </lineage>
</organism>
<evidence type="ECO:0000259" key="3">
    <source>
        <dbReference type="Pfam" id="PF12367"/>
    </source>
</evidence>
<evidence type="ECO:0000313" key="4">
    <source>
        <dbReference type="EMBL" id="MPN36307.1"/>
    </source>
</evidence>
<protein>
    <recommendedName>
        <fullName evidence="5">2-oxoglutarate synthase</fullName>
    </recommendedName>
</protein>
<dbReference type="GO" id="GO:0030976">
    <property type="term" value="F:thiamine pyrophosphate binding"/>
    <property type="evidence" value="ECO:0007669"/>
    <property type="project" value="InterPro"/>
</dbReference>
<dbReference type="GO" id="GO:0045333">
    <property type="term" value="P:cellular respiration"/>
    <property type="evidence" value="ECO:0007669"/>
    <property type="project" value="UniProtKB-ARBA"/>
</dbReference>
<evidence type="ECO:0000259" key="2">
    <source>
        <dbReference type="Pfam" id="PF02775"/>
    </source>
</evidence>
<dbReference type="InterPro" id="IPR029061">
    <property type="entry name" value="THDP-binding"/>
</dbReference>
<dbReference type="PANTHER" id="PTHR48084:SF4">
    <property type="entry name" value="2-OXOGLUTARATE OXIDOREDUCTASE SUBUNIT KORB"/>
    <property type="match status" value="1"/>
</dbReference>
<dbReference type="GO" id="GO:0016625">
    <property type="term" value="F:oxidoreductase activity, acting on the aldehyde or oxo group of donors, iron-sulfur protein as acceptor"/>
    <property type="evidence" value="ECO:0007669"/>
    <property type="project" value="UniProtKB-ARBA"/>
</dbReference>
<dbReference type="SUPFAM" id="SSF52518">
    <property type="entry name" value="Thiamin diphosphate-binding fold (THDP-binding)"/>
    <property type="match status" value="1"/>
</dbReference>